<comment type="similarity">
    <text evidence="3">Belongs to the REXO1/REXO3 family.</text>
</comment>
<evidence type="ECO:0000256" key="6">
    <source>
        <dbReference type="ARBA" id="ARBA00022722"/>
    </source>
</evidence>
<dbReference type="Proteomes" id="UP000000709">
    <property type="component" value="Unassembled WGS sequence"/>
</dbReference>
<accession>G3AN94</accession>
<evidence type="ECO:0000256" key="7">
    <source>
        <dbReference type="ARBA" id="ARBA00022801"/>
    </source>
</evidence>
<protein>
    <recommendedName>
        <fullName evidence="11">RNA exonuclease 3</fullName>
    </recommendedName>
</protein>
<organism evidence="14">
    <name type="scientific">Spathaspora passalidarum (strain NRRL Y-27907 / 11-Y1)</name>
    <dbReference type="NCBI Taxonomy" id="619300"/>
    <lineage>
        <taxon>Eukaryota</taxon>
        <taxon>Fungi</taxon>
        <taxon>Dikarya</taxon>
        <taxon>Ascomycota</taxon>
        <taxon>Saccharomycotina</taxon>
        <taxon>Pichiomycetes</taxon>
        <taxon>Debaryomycetaceae</taxon>
        <taxon>Spathaspora</taxon>
    </lineage>
</organism>
<evidence type="ECO:0000256" key="8">
    <source>
        <dbReference type="ARBA" id="ARBA00022839"/>
    </source>
</evidence>
<evidence type="ECO:0000256" key="10">
    <source>
        <dbReference type="ARBA" id="ARBA00037201"/>
    </source>
</evidence>
<feature type="domain" description="Exonuclease" evidence="12">
    <location>
        <begin position="202"/>
        <end position="359"/>
    </location>
</feature>
<reference evidence="13 14" key="1">
    <citation type="journal article" date="2011" name="Proc. Natl. Acad. Sci. U.S.A.">
        <title>Comparative genomics of xylose-fermenting fungi for enhanced biofuel production.</title>
        <authorList>
            <person name="Wohlbach D.J."/>
            <person name="Kuo A."/>
            <person name="Sato T.K."/>
            <person name="Potts K.M."/>
            <person name="Salamov A.A."/>
            <person name="LaButti K.M."/>
            <person name="Sun H."/>
            <person name="Clum A."/>
            <person name="Pangilinan J.L."/>
            <person name="Lindquist E.A."/>
            <person name="Lucas S."/>
            <person name="Lapidus A."/>
            <person name="Jin M."/>
            <person name="Gunawan C."/>
            <person name="Balan V."/>
            <person name="Dale B.E."/>
            <person name="Jeffries T.W."/>
            <person name="Zinkel R."/>
            <person name="Barry K.W."/>
            <person name="Grigoriev I.V."/>
            <person name="Gasch A.P."/>
        </authorList>
    </citation>
    <scope>NUCLEOTIDE SEQUENCE [LARGE SCALE GENOMIC DNA]</scope>
    <source>
        <strain evidence="14">NRRL Y-27907 / 11-Y1</strain>
    </source>
</reference>
<sequence length="361" mass="41720">MPNSPAPLQERKRFIEHIVTVLLKANARLRTPKKKAMQIEHEVAKTATSSTYGTLIRQRIHKLSHPEKYKPKPKTPSKQEQLEILRKWSISTEKLSKFGFVMDIPKVEDSEESLSRKCSRCGTQFQTSEQLQPIECHYHCGKIRRKQDRSRYHECCMAEENQNPCSVAKHHVYLLDTVEEKQKSIPYQFTRDLFKETREEYPVLGIDCEMGFTTKGFELMRITAVDFFTNATVLDVYVLPFGEVVDLNTRFSGISEINDKFVSFDESLRQLGQVMDSNTILIGHGLENDMNAMRLIHDKIIDTSILYPKFQPSPTFRWSLKDLAFKFLSRNIQIGEHDSAEDSIAAIDIVKHFMNKELALG</sequence>
<dbReference type="PANTHER" id="PTHR12801">
    <property type="entry name" value="RNA EXONUCLEASE REXO1 / RECO3 FAMILY MEMBER-RELATED"/>
    <property type="match status" value="1"/>
</dbReference>
<dbReference type="HOGENOM" id="CLU_022453_5_4_1"/>
<evidence type="ECO:0000256" key="5">
    <source>
        <dbReference type="ARBA" id="ARBA00022552"/>
    </source>
</evidence>
<dbReference type="KEGG" id="spaa:SPAPADRAFT_55921"/>
<comment type="function">
    <text evidence="10">3' to 5' exoribonuclease required for proper 3' end maturation of MRP RNA and of the U5L snRNA.</text>
</comment>
<keyword evidence="4" id="KW-0963">Cytoplasm</keyword>
<dbReference type="GO" id="GO:0034476">
    <property type="term" value="P:U5 snRNA 3'-end processing"/>
    <property type="evidence" value="ECO:0007669"/>
    <property type="project" value="EnsemblFungi"/>
</dbReference>
<dbReference type="GO" id="GO:0005634">
    <property type="term" value="C:nucleus"/>
    <property type="evidence" value="ECO:0007669"/>
    <property type="project" value="UniProtKB-SubCell"/>
</dbReference>
<dbReference type="GO" id="GO:0003676">
    <property type="term" value="F:nucleic acid binding"/>
    <property type="evidence" value="ECO:0007669"/>
    <property type="project" value="InterPro"/>
</dbReference>
<dbReference type="SMART" id="SM00479">
    <property type="entry name" value="EXOIII"/>
    <property type="match status" value="1"/>
</dbReference>
<dbReference type="GO" id="GO:0043628">
    <property type="term" value="P:regulatory ncRNA 3'-end processing"/>
    <property type="evidence" value="ECO:0007669"/>
    <property type="project" value="EnsemblFungi"/>
</dbReference>
<dbReference type="InterPro" id="IPR047021">
    <property type="entry name" value="REXO1/3/4-like"/>
</dbReference>
<dbReference type="InterPro" id="IPR013520">
    <property type="entry name" value="Ribonucl_H"/>
</dbReference>
<dbReference type="RefSeq" id="XP_007375753.1">
    <property type="nucleotide sequence ID" value="XM_007375691.1"/>
</dbReference>
<evidence type="ECO:0000256" key="2">
    <source>
        <dbReference type="ARBA" id="ARBA00004496"/>
    </source>
</evidence>
<dbReference type="OrthoDB" id="3996471at2759"/>
<dbReference type="PANTHER" id="PTHR12801:SF118">
    <property type="entry name" value="RNA EXONUCLEASE 3"/>
    <property type="match status" value="1"/>
</dbReference>
<dbReference type="GO" id="GO:0000467">
    <property type="term" value="P:exonucleolytic trimming to generate mature 3'-end of 5.8S rRNA from tricistronic rRNA transcript (SSU-rRNA, 5.8S rRNA, LSU-rRNA)"/>
    <property type="evidence" value="ECO:0007669"/>
    <property type="project" value="EnsemblFungi"/>
</dbReference>
<evidence type="ECO:0000256" key="4">
    <source>
        <dbReference type="ARBA" id="ARBA00022490"/>
    </source>
</evidence>
<name>G3AN94_SPAPN</name>
<evidence type="ECO:0000313" key="14">
    <source>
        <dbReference type="Proteomes" id="UP000000709"/>
    </source>
</evidence>
<keyword evidence="5" id="KW-0698">rRNA processing</keyword>
<dbReference type="AlphaFoldDB" id="G3AN94"/>
<dbReference type="eggNOG" id="KOG2248">
    <property type="taxonomic scope" value="Eukaryota"/>
</dbReference>
<keyword evidence="7" id="KW-0378">Hydrolase</keyword>
<dbReference type="OMA" id="IDCEMGF"/>
<evidence type="ECO:0000256" key="3">
    <source>
        <dbReference type="ARBA" id="ARBA00006357"/>
    </source>
</evidence>
<evidence type="ECO:0000313" key="13">
    <source>
        <dbReference type="EMBL" id="EGW32477.1"/>
    </source>
</evidence>
<evidence type="ECO:0000256" key="11">
    <source>
        <dbReference type="ARBA" id="ARBA00039985"/>
    </source>
</evidence>
<dbReference type="FunFam" id="3.30.420.10:FF:000031">
    <property type="entry name" value="RNA exonuclease 1"/>
    <property type="match status" value="1"/>
</dbReference>
<evidence type="ECO:0000259" key="12">
    <source>
        <dbReference type="SMART" id="SM00479"/>
    </source>
</evidence>
<dbReference type="SUPFAM" id="SSF53098">
    <property type="entry name" value="Ribonuclease H-like"/>
    <property type="match status" value="1"/>
</dbReference>
<gene>
    <name evidence="13" type="ORF">SPAPADRAFT_55921</name>
</gene>
<keyword evidence="8" id="KW-0269">Exonuclease</keyword>
<dbReference type="GO" id="GO:0000175">
    <property type="term" value="F:3'-5'-RNA exonuclease activity"/>
    <property type="evidence" value="ECO:0007669"/>
    <property type="project" value="EnsemblFungi"/>
</dbReference>
<keyword evidence="6" id="KW-0540">Nuclease</keyword>
<evidence type="ECO:0000256" key="9">
    <source>
        <dbReference type="ARBA" id="ARBA00023242"/>
    </source>
</evidence>
<comment type="subcellular location">
    <subcellularLocation>
        <location evidence="2">Cytoplasm</location>
    </subcellularLocation>
    <subcellularLocation>
        <location evidence="1">Nucleus</location>
    </subcellularLocation>
</comment>
<dbReference type="InterPro" id="IPR012337">
    <property type="entry name" value="RNaseH-like_sf"/>
</dbReference>
<dbReference type="EMBL" id="GL996502">
    <property type="protein sequence ID" value="EGW32477.1"/>
    <property type="molecule type" value="Genomic_DNA"/>
</dbReference>
<proteinExistence type="inferred from homology"/>
<dbReference type="CDD" id="cd06145">
    <property type="entry name" value="REX1_like"/>
    <property type="match status" value="1"/>
</dbReference>
<dbReference type="InParanoid" id="G3AN94"/>
<keyword evidence="9" id="KW-0539">Nucleus</keyword>
<dbReference type="Gene3D" id="3.30.420.10">
    <property type="entry name" value="Ribonuclease H-like superfamily/Ribonuclease H"/>
    <property type="match status" value="1"/>
</dbReference>
<evidence type="ECO:0000256" key="1">
    <source>
        <dbReference type="ARBA" id="ARBA00004123"/>
    </source>
</evidence>
<dbReference type="InterPro" id="IPR034922">
    <property type="entry name" value="REX1-like_exo"/>
</dbReference>
<dbReference type="GeneID" id="18871987"/>
<keyword evidence="14" id="KW-1185">Reference proteome</keyword>
<dbReference type="STRING" id="619300.G3AN94"/>
<dbReference type="GO" id="GO:0005737">
    <property type="term" value="C:cytoplasm"/>
    <property type="evidence" value="ECO:0007669"/>
    <property type="project" value="UniProtKB-SubCell"/>
</dbReference>
<dbReference type="InterPro" id="IPR036397">
    <property type="entry name" value="RNaseH_sf"/>
</dbReference>
<dbReference type="FunCoup" id="G3AN94">
    <property type="interactions" value="84"/>
</dbReference>